<feature type="domain" description="Polysaccharide lyase 8 N-terminal alpha-helical" evidence="6">
    <location>
        <begin position="85"/>
        <end position="397"/>
    </location>
</feature>
<dbReference type="InterPro" id="IPR008929">
    <property type="entry name" value="Chondroitin_lyas"/>
</dbReference>
<sequence length="875" mass="93435">MAERFPIGPPRPLERPVPLSRRSLLSTLPAATLPATALPLRARAAGPPATAGGTAAAGAVRAAHTRLIDNTVALFAGTRNSNARPEVRAKLASIAATARSRLTAMDRAGPGELFRGIALGTSDPNLATSFQYLYEIALATRTPAGGAPSGLEGDTGVQRRVIDGLTWLHEHYYGDQSTGYYGNWFTWEIGISTHVSRILALLAGELAAYRPGLAATYVASMDAYLRNGRDGDVDLDSRFHTGANLADITTNRILQGAVLGDDARITKALADQLTVLATIDPYHLRHGVTDGFYADGSFIQHASVAYTGSYGKGLLTRLVQTIEMLDGTGHTRDDRMVRVAQGWVRDGFAPLIFEGWLMEIVKGRGVSRTATGYADAAEVVEAVVGLSAHATGADATALKGYVAHLRRTSTATLDPSGFVSPVSIARYADILADPSVPAGDLGPAERHVAFNAMDRTVHRRPGYAFALARSSSRISRYEYMNGENLMPWFQGDGAHHLYLSGQDQAQAFGVDHLTVVPPHRLAGITAPEETRRTVPQLYGTLWYDNPERGFTSSSEAQNTYVYFPRGTHPFSGGAALGAYGVAGLVQSDDVAYAAKRAGDLPEDFVAYRNAEATKSWFLFDDEIVVLAAGVGDRAGRAVTTTVDTRIAAPSDTLALTGRLRDGAPWSGTGTAPLAWLRYANATRAASVGYVFLDGPRPTVTLDTVTRSRRAVRLANPDTPVTKQLFAVTVERAAGAPPTSMAYALVPNATERRLRGYAHRQQLTVLTNTTRVQAVIHRGLRITALNAFTPGVHRAGPLSVRGPGSVILRETRDGAVAIAVSDPTTERGTVPVVIRGRAMRAVAADDGVRVTRVPGGTRITVTTRHAYGRSFTATLR</sequence>
<dbReference type="InterPro" id="IPR038970">
    <property type="entry name" value="Lyase_8"/>
</dbReference>
<evidence type="ECO:0000259" key="4">
    <source>
        <dbReference type="Pfam" id="PF02278"/>
    </source>
</evidence>
<dbReference type="InterPro" id="IPR006311">
    <property type="entry name" value="TAT_signal"/>
</dbReference>
<dbReference type="Gene3D" id="2.60.220.10">
    <property type="entry name" value="Polysaccharide lyase family 8-like, C-terminal"/>
    <property type="match status" value="1"/>
</dbReference>
<dbReference type="Pfam" id="PF02884">
    <property type="entry name" value="Lyase_8_C"/>
    <property type="match status" value="1"/>
</dbReference>
<dbReference type="EMBL" id="BNEK01000002">
    <property type="protein sequence ID" value="GHJ26125.1"/>
    <property type="molecule type" value="Genomic_DNA"/>
</dbReference>
<keyword evidence="2" id="KW-0732">Signal</keyword>
<protein>
    <submittedName>
        <fullName evidence="7">Hyaluronate lyase</fullName>
    </submittedName>
</protein>
<dbReference type="Proteomes" id="UP001054854">
    <property type="component" value="Unassembled WGS sequence"/>
</dbReference>
<comment type="similarity">
    <text evidence="1">Belongs to the polysaccharide lyase 8 family.</text>
</comment>
<dbReference type="InterPro" id="IPR011013">
    <property type="entry name" value="Gal_mutarotase_sf_dom"/>
</dbReference>
<evidence type="ECO:0000256" key="3">
    <source>
        <dbReference type="ARBA" id="ARBA00023239"/>
    </source>
</evidence>
<evidence type="ECO:0000256" key="1">
    <source>
        <dbReference type="ARBA" id="ARBA00006699"/>
    </source>
</evidence>
<keyword evidence="8" id="KW-1185">Reference proteome</keyword>
<dbReference type="SUPFAM" id="SSF48230">
    <property type="entry name" value="Chondroitin AC/alginate lyase"/>
    <property type="match status" value="1"/>
</dbReference>
<dbReference type="Gene3D" id="2.70.98.10">
    <property type="match status" value="1"/>
</dbReference>
<dbReference type="InterPro" id="IPR011071">
    <property type="entry name" value="Lyase_8-like_C"/>
</dbReference>
<evidence type="ECO:0000313" key="7">
    <source>
        <dbReference type="EMBL" id="GHJ26125.1"/>
    </source>
</evidence>
<evidence type="ECO:0000256" key="2">
    <source>
        <dbReference type="ARBA" id="ARBA00022729"/>
    </source>
</evidence>
<dbReference type="SUPFAM" id="SSF49863">
    <property type="entry name" value="Hyaluronate lyase-like, C-terminal domain"/>
    <property type="match status" value="1"/>
</dbReference>
<dbReference type="PANTHER" id="PTHR38481:SF1">
    <property type="entry name" value="HYALURONATE LYASE"/>
    <property type="match status" value="1"/>
</dbReference>
<dbReference type="PROSITE" id="PS51318">
    <property type="entry name" value="TAT"/>
    <property type="match status" value="1"/>
</dbReference>
<comment type="caution">
    <text evidence="7">The sequence shown here is derived from an EMBL/GenBank/DDBJ whole genome shotgun (WGS) entry which is preliminary data.</text>
</comment>
<dbReference type="PANTHER" id="PTHR38481">
    <property type="entry name" value="HYALURONATE LYASE"/>
    <property type="match status" value="1"/>
</dbReference>
<feature type="domain" description="Polysaccharide lyase family 8 central" evidence="4">
    <location>
        <begin position="447"/>
        <end position="748"/>
    </location>
</feature>
<keyword evidence="3 7" id="KW-0456">Lyase</keyword>
<evidence type="ECO:0000259" key="6">
    <source>
        <dbReference type="Pfam" id="PF08124"/>
    </source>
</evidence>
<organism evidence="7 8">
    <name type="scientific">Streptomyces hygroscopicus</name>
    <dbReference type="NCBI Taxonomy" id="1912"/>
    <lineage>
        <taxon>Bacteria</taxon>
        <taxon>Bacillati</taxon>
        <taxon>Actinomycetota</taxon>
        <taxon>Actinomycetes</taxon>
        <taxon>Kitasatosporales</taxon>
        <taxon>Streptomycetaceae</taxon>
        <taxon>Streptomyces</taxon>
        <taxon>Streptomyces violaceusniger group</taxon>
    </lineage>
</organism>
<evidence type="ECO:0000313" key="8">
    <source>
        <dbReference type="Proteomes" id="UP001054854"/>
    </source>
</evidence>
<dbReference type="InterPro" id="IPR003159">
    <property type="entry name" value="Lyase_8_central_dom"/>
</dbReference>
<dbReference type="InterPro" id="IPR014718">
    <property type="entry name" value="GH-type_carb-bd"/>
</dbReference>
<proteinExistence type="inferred from homology"/>
<evidence type="ECO:0000259" key="5">
    <source>
        <dbReference type="Pfam" id="PF02884"/>
    </source>
</evidence>
<gene>
    <name evidence="7" type="ORF">TPA0910_05580</name>
</gene>
<feature type="domain" description="Polysaccharide lyase family 8 C-terminal" evidence="5">
    <location>
        <begin position="763"/>
        <end position="829"/>
    </location>
</feature>
<reference evidence="7" key="1">
    <citation type="submission" date="2024-05" db="EMBL/GenBank/DDBJ databases">
        <title>Whole genome shotgun sequence of Streptomyces hygroscopicus NBRC 113678.</title>
        <authorList>
            <person name="Komaki H."/>
            <person name="Tamura T."/>
        </authorList>
    </citation>
    <scope>NUCLEOTIDE SEQUENCE</scope>
    <source>
        <strain evidence="7">N11-34</strain>
    </source>
</reference>
<dbReference type="InterPro" id="IPR004103">
    <property type="entry name" value="Lyase_8_C"/>
</dbReference>
<name>A0ABQ3TS25_STRHY</name>
<dbReference type="Gene3D" id="1.50.10.100">
    <property type="entry name" value="Chondroitin AC/alginate lyase"/>
    <property type="match status" value="1"/>
</dbReference>
<dbReference type="GO" id="GO:0016829">
    <property type="term" value="F:lyase activity"/>
    <property type="evidence" value="ECO:0007669"/>
    <property type="project" value="UniProtKB-KW"/>
</dbReference>
<dbReference type="Pfam" id="PF08124">
    <property type="entry name" value="Lyase_8_N"/>
    <property type="match status" value="1"/>
</dbReference>
<dbReference type="InterPro" id="IPR012970">
    <property type="entry name" value="Lyase_8_alpha_N"/>
</dbReference>
<dbReference type="SUPFAM" id="SSF74650">
    <property type="entry name" value="Galactose mutarotase-like"/>
    <property type="match status" value="1"/>
</dbReference>
<dbReference type="Pfam" id="PF02278">
    <property type="entry name" value="Lyase_8"/>
    <property type="match status" value="1"/>
</dbReference>
<accession>A0ABQ3TS25</accession>